<feature type="DNA-binding region" description="H-T-H motif" evidence="2">
    <location>
        <begin position="37"/>
        <end position="56"/>
    </location>
</feature>
<feature type="domain" description="HTH tetR-type" evidence="3">
    <location>
        <begin position="14"/>
        <end position="74"/>
    </location>
</feature>
<dbReference type="PRINTS" id="PR00455">
    <property type="entry name" value="HTHTETR"/>
</dbReference>
<evidence type="ECO:0000313" key="5">
    <source>
        <dbReference type="Proteomes" id="UP000198253"/>
    </source>
</evidence>
<protein>
    <submittedName>
        <fullName evidence="4">Transcriptional regulator, TetR family</fullName>
    </submittedName>
</protein>
<evidence type="ECO:0000313" key="4">
    <source>
        <dbReference type="EMBL" id="SCE67825.1"/>
    </source>
</evidence>
<dbReference type="InParanoid" id="A0A1C4U804"/>
<dbReference type="SUPFAM" id="SSF48498">
    <property type="entry name" value="Tetracyclin repressor-like, C-terminal domain"/>
    <property type="match status" value="1"/>
</dbReference>
<dbReference type="SUPFAM" id="SSF46689">
    <property type="entry name" value="Homeodomain-like"/>
    <property type="match status" value="1"/>
</dbReference>
<dbReference type="InterPro" id="IPR036271">
    <property type="entry name" value="Tet_transcr_reg_TetR-rel_C_sf"/>
</dbReference>
<accession>A0A1C4U804</accession>
<keyword evidence="1 2" id="KW-0238">DNA-binding</keyword>
<dbReference type="PANTHER" id="PTHR30055:SF220">
    <property type="entry name" value="TETR-FAMILY REGULATORY PROTEIN"/>
    <property type="match status" value="1"/>
</dbReference>
<dbReference type="InterPro" id="IPR050109">
    <property type="entry name" value="HTH-type_TetR-like_transc_reg"/>
</dbReference>
<dbReference type="Pfam" id="PF00440">
    <property type="entry name" value="TetR_N"/>
    <property type="match status" value="1"/>
</dbReference>
<evidence type="ECO:0000256" key="1">
    <source>
        <dbReference type="ARBA" id="ARBA00023125"/>
    </source>
</evidence>
<proteinExistence type="predicted"/>
<dbReference type="EMBL" id="LT607413">
    <property type="protein sequence ID" value="SCE67825.1"/>
    <property type="molecule type" value="Genomic_DNA"/>
</dbReference>
<sequence length="241" mass="25844">MSYHSAMPRRALSGNARDRLLLAAAELMDSSGDRDVSTRAVCERAGVQAPTLYHHFGSKQGLIDAVINHGFSQYVHSPRPSGDTRDALDDIRRGWDEHVRFGLEHPTFYALLYGRVEPGRPCAITAPAHAMLRDLLGAAARQGLLRVPVDDAAEQILAANVGVTLSLITQPEEARDPGLSNRVREAALAGVLDTTARGESPAATRASTALALRTLLEQDSTGLTAGEHALLGELLDRLGRS</sequence>
<dbReference type="InterPro" id="IPR001647">
    <property type="entry name" value="HTH_TetR"/>
</dbReference>
<name>A0A1C4U804_MICEC</name>
<dbReference type="AlphaFoldDB" id="A0A1C4U804"/>
<dbReference type="GO" id="GO:0003700">
    <property type="term" value="F:DNA-binding transcription factor activity"/>
    <property type="evidence" value="ECO:0007669"/>
    <property type="project" value="TreeGrafter"/>
</dbReference>
<dbReference type="Proteomes" id="UP000198253">
    <property type="component" value="Chromosome I"/>
</dbReference>
<dbReference type="GO" id="GO:0000976">
    <property type="term" value="F:transcription cis-regulatory region binding"/>
    <property type="evidence" value="ECO:0007669"/>
    <property type="project" value="TreeGrafter"/>
</dbReference>
<keyword evidence="5" id="KW-1185">Reference proteome</keyword>
<dbReference type="PROSITE" id="PS50977">
    <property type="entry name" value="HTH_TETR_2"/>
    <property type="match status" value="1"/>
</dbReference>
<reference evidence="5" key="1">
    <citation type="submission" date="2016-06" db="EMBL/GenBank/DDBJ databases">
        <authorList>
            <person name="Varghese N."/>
            <person name="Submissions Spin"/>
        </authorList>
    </citation>
    <scope>NUCLEOTIDE SEQUENCE [LARGE SCALE GENOMIC DNA]</scope>
    <source>
        <strain evidence="5">DSM 43816</strain>
    </source>
</reference>
<organism evidence="4 5">
    <name type="scientific">Micromonospora echinospora</name>
    <name type="common">Micromonospora purpurea</name>
    <dbReference type="NCBI Taxonomy" id="1877"/>
    <lineage>
        <taxon>Bacteria</taxon>
        <taxon>Bacillati</taxon>
        <taxon>Actinomycetota</taxon>
        <taxon>Actinomycetes</taxon>
        <taxon>Micromonosporales</taxon>
        <taxon>Micromonosporaceae</taxon>
        <taxon>Micromonospora</taxon>
    </lineage>
</organism>
<evidence type="ECO:0000259" key="3">
    <source>
        <dbReference type="PROSITE" id="PS50977"/>
    </source>
</evidence>
<dbReference type="Gene3D" id="1.10.357.10">
    <property type="entry name" value="Tetracycline Repressor, domain 2"/>
    <property type="match status" value="1"/>
</dbReference>
<gene>
    <name evidence="4" type="ORF">GA0070618_0095</name>
</gene>
<dbReference type="InterPro" id="IPR009057">
    <property type="entry name" value="Homeodomain-like_sf"/>
</dbReference>
<evidence type="ECO:0000256" key="2">
    <source>
        <dbReference type="PROSITE-ProRule" id="PRU00335"/>
    </source>
</evidence>
<dbReference type="PANTHER" id="PTHR30055">
    <property type="entry name" value="HTH-TYPE TRANSCRIPTIONAL REGULATOR RUTR"/>
    <property type="match status" value="1"/>
</dbReference>